<keyword evidence="1" id="KW-0732">Signal</keyword>
<reference evidence="2" key="1">
    <citation type="submission" date="2021-05" db="EMBL/GenBank/DDBJ databases">
        <authorList>
            <person name="Pietrasiak N."/>
            <person name="Ward R."/>
            <person name="Stajich J.E."/>
            <person name="Kurbessoian T."/>
        </authorList>
    </citation>
    <scope>NUCLEOTIDE SEQUENCE</scope>
    <source>
        <strain evidence="2">JT2-VF2</strain>
    </source>
</reference>
<evidence type="ECO:0000256" key="1">
    <source>
        <dbReference type="SAM" id="SignalP"/>
    </source>
</evidence>
<sequence length="187" mass="21277">MLKLIALFSGLLVLGGTCGYFAAEYQKGNIKAVNPNKTDVKLEKTDNINNSSNNNTTIVTPKNTDNKVLEQKIDNQKYIREQVKADVLAELENQRVAIAKQKEVERQAILQQQRELYLKHQLEQARITSLQNKCLENKLEATKEVNKIKESLVDSGDNMFTQFADAQIEAAESKRDTEYMQCLQNIK</sequence>
<reference evidence="2" key="2">
    <citation type="journal article" date="2022" name="Microbiol. Resour. Announc.">
        <title>Metagenome Sequencing to Explore Phylogenomics of Terrestrial Cyanobacteria.</title>
        <authorList>
            <person name="Ward R.D."/>
            <person name="Stajich J.E."/>
            <person name="Johansen J.R."/>
            <person name="Huntemann M."/>
            <person name="Clum A."/>
            <person name="Foster B."/>
            <person name="Foster B."/>
            <person name="Roux S."/>
            <person name="Palaniappan K."/>
            <person name="Varghese N."/>
            <person name="Mukherjee S."/>
            <person name="Reddy T.B.K."/>
            <person name="Daum C."/>
            <person name="Copeland A."/>
            <person name="Chen I.A."/>
            <person name="Ivanova N.N."/>
            <person name="Kyrpides N.C."/>
            <person name="Shapiro N."/>
            <person name="Eloe-Fadrosh E.A."/>
            <person name="Pietrasiak N."/>
        </authorList>
    </citation>
    <scope>NUCLEOTIDE SEQUENCE</scope>
    <source>
        <strain evidence="2">JT2-VF2</strain>
    </source>
</reference>
<feature type="chain" id="PRO_5037751461" evidence="1">
    <location>
        <begin position="23"/>
        <end position="187"/>
    </location>
</feature>
<comment type="caution">
    <text evidence="2">The sequence shown here is derived from an EMBL/GenBank/DDBJ whole genome shotgun (WGS) entry which is preliminary data.</text>
</comment>
<name>A0A951UK25_9NOST</name>
<proteinExistence type="predicted"/>
<protein>
    <submittedName>
        <fullName evidence="2">Uncharacterized protein</fullName>
    </submittedName>
</protein>
<dbReference type="Proteomes" id="UP000715781">
    <property type="component" value="Unassembled WGS sequence"/>
</dbReference>
<evidence type="ECO:0000313" key="2">
    <source>
        <dbReference type="EMBL" id="MBW4566237.1"/>
    </source>
</evidence>
<evidence type="ECO:0000313" key="3">
    <source>
        <dbReference type="Proteomes" id="UP000715781"/>
    </source>
</evidence>
<gene>
    <name evidence="2" type="ORF">KME32_35255</name>
</gene>
<accession>A0A951UK25</accession>
<dbReference type="AlphaFoldDB" id="A0A951UK25"/>
<organism evidence="2 3">
    <name type="scientific">Mojavia pulchra JT2-VF2</name>
    <dbReference type="NCBI Taxonomy" id="287848"/>
    <lineage>
        <taxon>Bacteria</taxon>
        <taxon>Bacillati</taxon>
        <taxon>Cyanobacteriota</taxon>
        <taxon>Cyanophyceae</taxon>
        <taxon>Nostocales</taxon>
        <taxon>Nostocaceae</taxon>
    </lineage>
</organism>
<feature type="signal peptide" evidence="1">
    <location>
        <begin position="1"/>
        <end position="22"/>
    </location>
</feature>
<dbReference type="EMBL" id="JAHHHN010000068">
    <property type="protein sequence ID" value="MBW4566237.1"/>
    <property type="molecule type" value="Genomic_DNA"/>
</dbReference>